<keyword evidence="3" id="KW-0067">ATP-binding</keyword>
<keyword evidence="4" id="KW-0175">Coiled coil</keyword>
<dbReference type="SMART" id="SM00382">
    <property type="entry name" value="AAA"/>
    <property type="match status" value="1"/>
</dbReference>
<sequence length="443" mass="49720">MDLFDMVREQNIKKDAPLAERLKPQRLEDFVGQEHILGKGKLLWRAIKADRITSLILYGPPGTGKTSLARIIANSTKSNFVQLNAVTSGIKDLKEVVKEAENALGMYNKKTILFLDEIHRFNKAQQDGLLPYVENGTLVLIGATTENPFFEVNNALISRSMLFQLKPLDEAAMKKVIYRAITDVENGLGMFRIDLEDEAVDFLCSAANGDARKALNALELAVLTTEKNEEGKIYISLNVVEECLQKRHINYDKNCDAHYDVISAFIKSMRGSDPDATLHYLARMLYAGEDPVFIARRIVIAASEDVGNADPNALVIANSAAQAVKFIGMPEARIILAQAAVYVATSPKSNASYVGINNALKDIENRDIGIVPMHIRDMTARRIENNYNPKMNNSVYLYPHDYPEGYVKQQYLPDRLVGTKYYYPKENGYEKNIVHRLNALKEK</sequence>
<dbReference type="InterPro" id="IPR003959">
    <property type="entry name" value="ATPase_AAA_core"/>
</dbReference>
<comment type="similarity">
    <text evidence="1">Belongs to the AAA ATPase family. RarA/MGS1/WRNIP1 subfamily.</text>
</comment>
<dbReference type="Proteomes" id="UP000886818">
    <property type="component" value="Chromosome"/>
</dbReference>
<dbReference type="CDD" id="cd00009">
    <property type="entry name" value="AAA"/>
    <property type="match status" value="1"/>
</dbReference>
<dbReference type="PANTHER" id="PTHR13779">
    <property type="entry name" value="WERNER HELICASE-INTERACTING PROTEIN 1 FAMILY MEMBER"/>
    <property type="match status" value="1"/>
</dbReference>
<evidence type="ECO:0000313" key="6">
    <source>
        <dbReference type="EMBL" id="QXM05665.1"/>
    </source>
</evidence>
<dbReference type="CDD" id="cd18139">
    <property type="entry name" value="HLD_clamp_RarA"/>
    <property type="match status" value="1"/>
</dbReference>
<dbReference type="Pfam" id="PF00004">
    <property type="entry name" value="AAA"/>
    <property type="match status" value="1"/>
</dbReference>
<dbReference type="InterPro" id="IPR003593">
    <property type="entry name" value="AAA+_ATPase"/>
</dbReference>
<feature type="coiled-coil region" evidence="4">
    <location>
        <begin position="83"/>
        <end position="110"/>
    </location>
</feature>
<gene>
    <name evidence="6" type="ORF">KVH43_09825</name>
</gene>
<evidence type="ECO:0000256" key="2">
    <source>
        <dbReference type="ARBA" id="ARBA00022741"/>
    </source>
</evidence>
<evidence type="ECO:0000313" key="7">
    <source>
        <dbReference type="Proteomes" id="UP000886818"/>
    </source>
</evidence>
<protein>
    <submittedName>
        <fullName evidence="6">Replication-associated recombination protein A</fullName>
    </submittedName>
</protein>
<dbReference type="InterPro" id="IPR032423">
    <property type="entry name" value="AAA_assoc_2"/>
</dbReference>
<evidence type="ECO:0000256" key="3">
    <source>
        <dbReference type="ARBA" id="ARBA00022840"/>
    </source>
</evidence>
<accession>A0ABX8RD66</accession>
<dbReference type="Pfam" id="PF16193">
    <property type="entry name" value="AAA_assoc_2"/>
    <property type="match status" value="1"/>
</dbReference>
<dbReference type="InterPro" id="IPR051314">
    <property type="entry name" value="AAA_ATPase_RarA/MGS1/WRNIP1"/>
</dbReference>
<keyword evidence="2" id="KW-0547">Nucleotide-binding</keyword>
<evidence type="ECO:0000259" key="5">
    <source>
        <dbReference type="SMART" id="SM00382"/>
    </source>
</evidence>
<evidence type="ECO:0000256" key="1">
    <source>
        <dbReference type="ARBA" id="ARBA00008959"/>
    </source>
</evidence>
<dbReference type="InterPro" id="IPR021886">
    <property type="entry name" value="MgsA_C"/>
</dbReference>
<evidence type="ECO:0000256" key="4">
    <source>
        <dbReference type="SAM" id="Coils"/>
    </source>
</evidence>
<keyword evidence="7" id="KW-1185">Reference proteome</keyword>
<organism evidence="6 7">
    <name type="scientific">Crassaminicella indica</name>
    <dbReference type="NCBI Taxonomy" id="2855394"/>
    <lineage>
        <taxon>Bacteria</taxon>
        <taxon>Bacillati</taxon>
        <taxon>Bacillota</taxon>
        <taxon>Clostridia</taxon>
        <taxon>Eubacteriales</taxon>
        <taxon>Clostridiaceae</taxon>
        <taxon>Crassaminicella</taxon>
    </lineage>
</organism>
<name>A0ABX8RD66_9CLOT</name>
<proteinExistence type="inferred from homology"/>
<reference evidence="6" key="1">
    <citation type="submission" date="2021-07" db="EMBL/GenBank/DDBJ databases">
        <title>Complete genome sequence of Crassaminicella sp. 143-21, isolated from a deep-sea hydrothermal vent.</title>
        <authorList>
            <person name="Li X."/>
        </authorList>
    </citation>
    <scope>NUCLEOTIDE SEQUENCE</scope>
    <source>
        <strain evidence="6">143-21</strain>
    </source>
</reference>
<dbReference type="Pfam" id="PF12002">
    <property type="entry name" value="MgsA_C"/>
    <property type="match status" value="1"/>
</dbReference>
<dbReference type="RefSeq" id="WP_218282363.1">
    <property type="nucleotide sequence ID" value="NZ_CP078093.1"/>
</dbReference>
<dbReference type="PANTHER" id="PTHR13779:SF7">
    <property type="entry name" value="ATPASE WRNIP1"/>
    <property type="match status" value="1"/>
</dbReference>
<feature type="domain" description="AAA+ ATPase" evidence="5">
    <location>
        <begin position="51"/>
        <end position="168"/>
    </location>
</feature>
<dbReference type="EMBL" id="CP078093">
    <property type="protein sequence ID" value="QXM05665.1"/>
    <property type="molecule type" value="Genomic_DNA"/>
</dbReference>